<sequence length="258" mass="29767">MKAALLGTLFLSDKRKNILMYLLDGPKNIDDIKDELATNTSAIMTQMKILMDQGLVTHNADVYELTTIGNVIVKKMKPLLDTLNVYGENKHYWETRDLRAIPSNLLDRFEEIGHSRLIEPDLSHLFEPPNELVESLKSTQYVMTFYSFFCPELPTTFTDLVKRGVSFELILTKSVFERLKDEFSEEHHIISGSDNGYLYICDDNIIKPATLVITDDMMLVSLFNEEGVFDHKKLISFDSCALQWAKELFEYYKNKAEK</sequence>
<dbReference type="InterPro" id="IPR016490">
    <property type="entry name" value="Tscrpt_reg_HTH_AF0396-typ3"/>
</dbReference>
<dbReference type="SUPFAM" id="SSF46785">
    <property type="entry name" value="Winged helix' DNA-binding domain"/>
    <property type="match status" value="1"/>
</dbReference>
<keyword evidence="4" id="KW-1185">Reference proteome</keyword>
<evidence type="ECO:0000313" key="3">
    <source>
        <dbReference type="EMBL" id="ADI74549.1"/>
    </source>
</evidence>
<dbReference type="InterPro" id="IPR011991">
    <property type="entry name" value="ArsR-like_HTH"/>
</dbReference>
<dbReference type="Proteomes" id="UP000000391">
    <property type="component" value="Chromosome"/>
</dbReference>
<dbReference type="InterPro" id="IPR013561">
    <property type="entry name" value="FilR1_middle_dom"/>
</dbReference>
<dbReference type="AlphaFoldDB" id="D7EB32"/>
<dbReference type="Pfam" id="PF01022">
    <property type="entry name" value="HTH_5"/>
    <property type="match status" value="1"/>
</dbReference>
<dbReference type="CDD" id="cd00090">
    <property type="entry name" value="HTH_ARSR"/>
    <property type="match status" value="1"/>
</dbReference>
<organism evidence="3 4">
    <name type="scientific">Methanohalobium evestigatum (strain ATCC BAA-1072 / DSM 3721 / NBRC 107634 / OCM 161 / Z-7303)</name>
    <dbReference type="NCBI Taxonomy" id="644295"/>
    <lineage>
        <taxon>Archaea</taxon>
        <taxon>Methanobacteriati</taxon>
        <taxon>Methanobacteriota</taxon>
        <taxon>Stenosarchaea group</taxon>
        <taxon>Methanomicrobia</taxon>
        <taxon>Methanosarcinales</taxon>
        <taxon>Methanosarcinaceae</taxon>
        <taxon>Methanohalobium</taxon>
    </lineage>
</organism>
<reference evidence="3 4" key="1">
    <citation type="submission" date="2010-06" db="EMBL/GenBank/DDBJ databases">
        <title>Complete sequence chromosome of Methanohalobium evestigatum Z-7303.</title>
        <authorList>
            <consortium name="US DOE Joint Genome Institute"/>
            <person name="Lucas S."/>
            <person name="Copeland A."/>
            <person name="Lapidus A."/>
            <person name="Cheng J.-F."/>
            <person name="Bruce D."/>
            <person name="Goodwin L."/>
            <person name="Pitluck S."/>
            <person name="Saunders E."/>
            <person name="Detter J.C."/>
            <person name="Han C."/>
            <person name="Tapia R."/>
            <person name="Land M."/>
            <person name="Hauser L."/>
            <person name="Kyrpides N."/>
            <person name="Mikhailova N."/>
            <person name="Sieprawska-Lupa M."/>
            <person name="Whitman W.B."/>
            <person name="Anderson I."/>
            <person name="Woyke T."/>
        </authorList>
    </citation>
    <scope>NUCLEOTIDE SEQUENCE [LARGE SCALE GENOMIC DNA]</scope>
    <source>
        <strain evidence="4">ATCC BAA-1072 / DSM 3721 / NBRC 107634 / OCM 161 / Z-7303</strain>
    </source>
</reference>
<dbReference type="GO" id="GO:0003700">
    <property type="term" value="F:DNA-binding transcription factor activity"/>
    <property type="evidence" value="ECO:0007669"/>
    <property type="project" value="InterPro"/>
</dbReference>
<dbReference type="GeneID" id="9347355"/>
<dbReference type="RefSeq" id="WP_013195114.1">
    <property type="nucleotide sequence ID" value="NC_014253.1"/>
</dbReference>
<evidence type="ECO:0000259" key="1">
    <source>
        <dbReference type="Pfam" id="PF01022"/>
    </source>
</evidence>
<dbReference type="EMBL" id="CP002069">
    <property type="protein sequence ID" value="ADI74549.1"/>
    <property type="molecule type" value="Genomic_DNA"/>
</dbReference>
<protein>
    <submittedName>
        <fullName evidence="3">Transcriptional regulator, ArsR family</fullName>
    </submittedName>
</protein>
<dbReference type="KEGG" id="mev:Metev_1710"/>
<dbReference type="InterPro" id="IPR036390">
    <property type="entry name" value="WH_DNA-bd_sf"/>
</dbReference>
<name>D7EB32_METEZ</name>
<dbReference type="OrthoDB" id="11410at2157"/>
<evidence type="ECO:0000313" key="4">
    <source>
        <dbReference type="Proteomes" id="UP000000391"/>
    </source>
</evidence>
<accession>D7EB32</accession>
<dbReference type="InterPro" id="IPR036388">
    <property type="entry name" value="WH-like_DNA-bd_sf"/>
</dbReference>
<dbReference type="HOGENOM" id="CLU_062767_1_1_2"/>
<dbReference type="InterPro" id="IPR001845">
    <property type="entry name" value="HTH_ArsR_DNA-bd_dom"/>
</dbReference>
<evidence type="ECO:0000259" key="2">
    <source>
        <dbReference type="Pfam" id="PF08350"/>
    </source>
</evidence>
<dbReference type="Pfam" id="PF08350">
    <property type="entry name" value="FilR1_middle"/>
    <property type="match status" value="1"/>
</dbReference>
<feature type="domain" description="Methanogenesis regulatory protein FilR1 middle" evidence="2">
    <location>
        <begin position="126"/>
        <end position="254"/>
    </location>
</feature>
<dbReference type="Gene3D" id="1.10.10.10">
    <property type="entry name" value="Winged helix-like DNA-binding domain superfamily/Winged helix DNA-binding domain"/>
    <property type="match status" value="1"/>
</dbReference>
<proteinExistence type="predicted"/>
<dbReference type="STRING" id="644295.Metev_1710"/>
<feature type="domain" description="HTH arsR-type" evidence="1">
    <location>
        <begin position="13"/>
        <end position="57"/>
    </location>
</feature>
<dbReference type="PIRSF" id="PIRSF006692">
    <property type="entry name" value="TF_HTH_AF0396_prd"/>
    <property type="match status" value="1"/>
</dbReference>
<gene>
    <name evidence="3" type="ordered locus">Metev_1710</name>
</gene>